<protein>
    <recommendedName>
        <fullName evidence="1">IstB-like ATP-binding domain-containing protein</fullName>
    </recommendedName>
</protein>
<gene>
    <name evidence="2" type="ORF">EH55_13150</name>
</gene>
<dbReference type="Proteomes" id="UP000027665">
    <property type="component" value="Unassembled WGS sequence"/>
</dbReference>
<evidence type="ECO:0000313" key="2">
    <source>
        <dbReference type="EMBL" id="KEJ91118.1"/>
    </source>
</evidence>
<dbReference type="eggNOG" id="COG1484">
    <property type="taxonomic scope" value="Bacteria"/>
</dbReference>
<sequence>MSEYAKKLEILEWVRQSCPQASMCDIPDNTIELEIAMEQKDCYQHCPGISGCKHHGYIYLPVLYPYSASRPPYYKTACTPCKVRIMAEKKAAIETYVKNCGIPDLFKHATFENFTTIRRTPKIGLAKSIAQDCVAQELALTLMGTPGTGKTHLAAAMVHAWLAKGKSAIFIPVVALLDEIRRGYGPYSPLPKIEDAIKSTDFVALDDLGAQKDNDWVTERLWELIDQRYRERKPITITSNAVSKDHLVIIAGERGPQIVSRLTDQTFGHYIVLEDIDYRSLKRQDR</sequence>
<dbReference type="EMBL" id="JMKI01000060">
    <property type="protein sequence ID" value="KEJ91118.1"/>
    <property type="molecule type" value="Genomic_DNA"/>
</dbReference>
<evidence type="ECO:0000259" key="1">
    <source>
        <dbReference type="Pfam" id="PF01695"/>
    </source>
</evidence>
<dbReference type="InterPro" id="IPR027417">
    <property type="entry name" value="P-loop_NTPase"/>
</dbReference>
<proteinExistence type="predicted"/>
<keyword evidence="3" id="KW-1185">Reference proteome</keyword>
<feature type="domain" description="IstB-like ATP-binding" evidence="1">
    <location>
        <begin position="108"/>
        <end position="241"/>
    </location>
</feature>
<dbReference type="Gene3D" id="3.40.50.300">
    <property type="entry name" value="P-loop containing nucleotide triphosphate hydrolases"/>
    <property type="match status" value="1"/>
</dbReference>
<dbReference type="InterPro" id="IPR002611">
    <property type="entry name" value="IstB_ATP-bd"/>
</dbReference>
<dbReference type="PANTHER" id="PTHR30050">
    <property type="entry name" value="CHROMOSOMAL REPLICATION INITIATOR PROTEIN DNAA"/>
    <property type="match status" value="1"/>
</dbReference>
<dbReference type="GeneID" id="90984837"/>
<dbReference type="OrthoDB" id="9776217at2"/>
<dbReference type="GO" id="GO:0006260">
    <property type="term" value="P:DNA replication"/>
    <property type="evidence" value="ECO:0007669"/>
    <property type="project" value="TreeGrafter"/>
</dbReference>
<evidence type="ECO:0000313" key="3">
    <source>
        <dbReference type="Proteomes" id="UP000027665"/>
    </source>
</evidence>
<dbReference type="GO" id="GO:0005524">
    <property type="term" value="F:ATP binding"/>
    <property type="evidence" value="ECO:0007669"/>
    <property type="project" value="InterPro"/>
</dbReference>
<dbReference type="SUPFAM" id="SSF52540">
    <property type="entry name" value="P-loop containing nucleoside triphosphate hydrolases"/>
    <property type="match status" value="1"/>
</dbReference>
<dbReference type="Pfam" id="PF01695">
    <property type="entry name" value="IstB_IS21"/>
    <property type="match status" value="1"/>
</dbReference>
<dbReference type="PANTHER" id="PTHR30050:SF4">
    <property type="entry name" value="ATP-BINDING PROTEIN RV3427C IN INSERTION SEQUENCE-RELATED"/>
    <property type="match status" value="1"/>
</dbReference>
<accession>A0A073ILC7</accession>
<organism evidence="2 3">
    <name type="scientific">Synergistes jonesii</name>
    <dbReference type="NCBI Taxonomy" id="2754"/>
    <lineage>
        <taxon>Bacteria</taxon>
        <taxon>Thermotogati</taxon>
        <taxon>Synergistota</taxon>
        <taxon>Synergistia</taxon>
        <taxon>Synergistales</taxon>
        <taxon>Synergistaceae</taxon>
        <taxon>Synergistes</taxon>
    </lineage>
</organism>
<comment type="caution">
    <text evidence="2">The sequence shown here is derived from an EMBL/GenBank/DDBJ whole genome shotgun (WGS) entry which is preliminary data.</text>
</comment>
<dbReference type="RefSeq" id="WP_051682933.1">
    <property type="nucleotide sequence ID" value="NZ_JMKI01000060.1"/>
</dbReference>
<dbReference type="STRING" id="2754.EH55_13150"/>
<dbReference type="AlphaFoldDB" id="A0A073ILC7"/>
<name>A0A073ILC7_9BACT</name>
<reference evidence="2 3" key="1">
    <citation type="submission" date="2014-04" db="EMBL/GenBank/DDBJ databases">
        <title>Draft Genome Sequence of Synergistes jonesii.</title>
        <authorList>
            <person name="Coil D.A."/>
            <person name="Eisen J.A."/>
            <person name="Holland-Moritz H.E."/>
        </authorList>
    </citation>
    <scope>NUCLEOTIDE SEQUENCE [LARGE SCALE GENOMIC DNA]</scope>
    <source>
        <strain evidence="2 3">78-1</strain>
    </source>
</reference>